<gene>
    <name evidence="1" type="ORF">GCM10011415_22520</name>
</gene>
<dbReference type="AlphaFoldDB" id="A0A8J3EG35"/>
<evidence type="ECO:0000313" key="2">
    <source>
        <dbReference type="Proteomes" id="UP000617145"/>
    </source>
</evidence>
<dbReference type="Proteomes" id="UP000617145">
    <property type="component" value="Unassembled WGS sequence"/>
</dbReference>
<organism evidence="1 2">
    <name type="scientific">Salipiger pallidus</name>
    <dbReference type="NCBI Taxonomy" id="1775170"/>
    <lineage>
        <taxon>Bacteria</taxon>
        <taxon>Pseudomonadati</taxon>
        <taxon>Pseudomonadota</taxon>
        <taxon>Alphaproteobacteria</taxon>
        <taxon>Rhodobacterales</taxon>
        <taxon>Roseobacteraceae</taxon>
        <taxon>Salipiger</taxon>
    </lineage>
</organism>
<keyword evidence="2" id="KW-1185">Reference proteome</keyword>
<accession>A0A8J3EG35</accession>
<dbReference type="RefSeq" id="WP_188790325.1">
    <property type="nucleotide sequence ID" value="NZ_BMJV01000004.1"/>
</dbReference>
<evidence type="ECO:0000313" key="1">
    <source>
        <dbReference type="EMBL" id="GGG73676.1"/>
    </source>
</evidence>
<reference evidence="1" key="1">
    <citation type="journal article" date="2014" name="Int. J. Syst. Evol. Microbiol.">
        <title>Complete genome sequence of Corynebacterium casei LMG S-19264T (=DSM 44701T), isolated from a smear-ripened cheese.</title>
        <authorList>
            <consortium name="US DOE Joint Genome Institute (JGI-PGF)"/>
            <person name="Walter F."/>
            <person name="Albersmeier A."/>
            <person name="Kalinowski J."/>
            <person name="Ruckert C."/>
        </authorList>
    </citation>
    <scope>NUCLEOTIDE SEQUENCE</scope>
    <source>
        <strain evidence="1">CGMCC 1.15762</strain>
    </source>
</reference>
<proteinExistence type="predicted"/>
<sequence>MPGDLPDYYFRVRDNGATVFRVDMENRQRRIEMDQIAVVNLNREDIKPHGDRALSHEDTAAIQNWIAERKATLARRDIDDIHRAIDHLNLTTHWAQTKADDDQLEIVTDALLLAMHDLRSVLVRKKADRLTRT</sequence>
<comment type="caution">
    <text evidence="1">The sequence shown here is derived from an EMBL/GenBank/DDBJ whole genome shotgun (WGS) entry which is preliminary data.</text>
</comment>
<dbReference type="EMBL" id="BMJV01000004">
    <property type="protein sequence ID" value="GGG73676.1"/>
    <property type="molecule type" value="Genomic_DNA"/>
</dbReference>
<name>A0A8J3EG35_9RHOB</name>
<protein>
    <submittedName>
        <fullName evidence="1">Uncharacterized protein</fullName>
    </submittedName>
</protein>
<reference evidence="1" key="2">
    <citation type="submission" date="2020-09" db="EMBL/GenBank/DDBJ databases">
        <authorList>
            <person name="Sun Q."/>
            <person name="Zhou Y."/>
        </authorList>
    </citation>
    <scope>NUCLEOTIDE SEQUENCE</scope>
    <source>
        <strain evidence="1">CGMCC 1.15762</strain>
    </source>
</reference>